<sequence>MYGMSDYVYGNKIGRDSYVQTGAGSSFTVNNTGEGMSRAEVDAAVAELRAFIGTLTRAGLVTPEGAVSDPGAVVAAVESEPGRLRALGTAIAGGAKEAVLSAVQSGVAALIVALVGRM</sequence>
<name>A0A5M3WX70_9ACTN</name>
<evidence type="ECO:0000313" key="1">
    <source>
        <dbReference type="EMBL" id="GES11901.1"/>
    </source>
</evidence>
<organism evidence="1 2">
    <name type="scientific">Acrocarpospora macrocephala</name>
    <dbReference type="NCBI Taxonomy" id="150177"/>
    <lineage>
        <taxon>Bacteria</taxon>
        <taxon>Bacillati</taxon>
        <taxon>Actinomycetota</taxon>
        <taxon>Actinomycetes</taxon>
        <taxon>Streptosporangiales</taxon>
        <taxon>Streptosporangiaceae</taxon>
        <taxon>Acrocarpospora</taxon>
    </lineage>
</organism>
<reference evidence="1 2" key="1">
    <citation type="submission" date="2019-10" db="EMBL/GenBank/DDBJ databases">
        <title>Whole genome shotgun sequence of Acrocarpospora macrocephala NBRC 16266.</title>
        <authorList>
            <person name="Ichikawa N."/>
            <person name="Kimura A."/>
            <person name="Kitahashi Y."/>
            <person name="Komaki H."/>
            <person name="Oguchi A."/>
        </authorList>
    </citation>
    <scope>NUCLEOTIDE SEQUENCE [LARGE SCALE GENOMIC DNA]</scope>
    <source>
        <strain evidence="1 2">NBRC 16266</strain>
    </source>
</reference>
<dbReference type="Proteomes" id="UP000331127">
    <property type="component" value="Unassembled WGS sequence"/>
</dbReference>
<gene>
    <name evidence="1" type="ORF">Amac_054980</name>
</gene>
<evidence type="ECO:0000313" key="2">
    <source>
        <dbReference type="Proteomes" id="UP000331127"/>
    </source>
</evidence>
<dbReference type="AlphaFoldDB" id="A0A5M3WX70"/>
<dbReference type="EMBL" id="BLAE01000033">
    <property type="protein sequence ID" value="GES11901.1"/>
    <property type="molecule type" value="Genomic_DNA"/>
</dbReference>
<proteinExistence type="predicted"/>
<protein>
    <submittedName>
        <fullName evidence="1">Uncharacterized protein</fullName>
    </submittedName>
</protein>
<accession>A0A5M3WX70</accession>
<comment type="caution">
    <text evidence="1">The sequence shown here is derived from an EMBL/GenBank/DDBJ whole genome shotgun (WGS) entry which is preliminary data.</text>
</comment>
<keyword evidence="2" id="KW-1185">Reference proteome</keyword>